<sequence>MHITELPTDSAVLIFKCLVDLDNKPSTISTGWTLAQVCTSWAKLVLHPSLTSIWSRLVFTDDLITKGLEEDTLAAIRKAIRAVGEGADREQHPYHEAFKAAMTVLHPRDGPRSYDSSPVGELLSITLKLSGSRPLSVSSEHSVPIPLSWTHHLAQYSSRWRDVDLLMEQTQVPAISNLNYPLLETLKIATFLKRPENTPAGVWSYEPSELAILSAPRLRQVSIRLIRLKGAMIALMGMIRVWFPWSRITRLELEGMFICLERNENRDEEGGAVPENLLPLSNLLFLRTEPILSRLSILHAPQLRHLVVVETTFKPAGASDHYNGFITVLQNSQCSLEFIEFCIPVKRYPNFSGPSICRLLEHTPGLRKMSFAVVESRSLASLDWEALGAVTSVQNIESLELRIGSSVEDSGGIAEDPDHQWVLSFLGMVLNHLVALKTLSLRFEDPVIQEAFRSAESLALLSRISERSVDTNTQY</sequence>
<protein>
    <recommendedName>
        <fullName evidence="3">F-box domain-containing protein</fullName>
    </recommendedName>
</protein>
<gene>
    <name evidence="1" type="ORF">V5O48_014250</name>
</gene>
<accession>A0ABR3EXV2</accession>
<reference evidence="1 2" key="1">
    <citation type="submission" date="2024-02" db="EMBL/GenBank/DDBJ databases">
        <title>A draft genome for the cacao thread blight pathogen Marasmius crinis-equi.</title>
        <authorList>
            <person name="Cohen S.P."/>
            <person name="Baruah I.K."/>
            <person name="Amoako-Attah I."/>
            <person name="Bukari Y."/>
            <person name="Meinhardt L.W."/>
            <person name="Bailey B.A."/>
        </authorList>
    </citation>
    <scope>NUCLEOTIDE SEQUENCE [LARGE SCALE GENOMIC DNA]</scope>
    <source>
        <strain evidence="1 2">GH-76</strain>
    </source>
</reference>
<comment type="caution">
    <text evidence="1">The sequence shown here is derived from an EMBL/GenBank/DDBJ whole genome shotgun (WGS) entry which is preliminary data.</text>
</comment>
<evidence type="ECO:0000313" key="2">
    <source>
        <dbReference type="Proteomes" id="UP001465976"/>
    </source>
</evidence>
<dbReference type="Proteomes" id="UP001465976">
    <property type="component" value="Unassembled WGS sequence"/>
</dbReference>
<evidence type="ECO:0008006" key="3">
    <source>
        <dbReference type="Google" id="ProtNLM"/>
    </source>
</evidence>
<proteinExistence type="predicted"/>
<evidence type="ECO:0000313" key="1">
    <source>
        <dbReference type="EMBL" id="KAL0567750.1"/>
    </source>
</evidence>
<organism evidence="1 2">
    <name type="scientific">Marasmius crinis-equi</name>
    <dbReference type="NCBI Taxonomy" id="585013"/>
    <lineage>
        <taxon>Eukaryota</taxon>
        <taxon>Fungi</taxon>
        <taxon>Dikarya</taxon>
        <taxon>Basidiomycota</taxon>
        <taxon>Agaricomycotina</taxon>
        <taxon>Agaricomycetes</taxon>
        <taxon>Agaricomycetidae</taxon>
        <taxon>Agaricales</taxon>
        <taxon>Marasmiineae</taxon>
        <taxon>Marasmiaceae</taxon>
        <taxon>Marasmius</taxon>
    </lineage>
</organism>
<keyword evidence="2" id="KW-1185">Reference proteome</keyword>
<dbReference type="EMBL" id="JBAHYK010001509">
    <property type="protein sequence ID" value="KAL0567750.1"/>
    <property type="molecule type" value="Genomic_DNA"/>
</dbReference>
<name>A0ABR3EXV2_9AGAR</name>